<protein>
    <submittedName>
        <fullName evidence="1">Uncharacterized protein</fullName>
    </submittedName>
</protein>
<evidence type="ECO:0000313" key="2">
    <source>
        <dbReference type="Proteomes" id="UP000775213"/>
    </source>
</evidence>
<evidence type="ECO:0000313" key="1">
    <source>
        <dbReference type="EMBL" id="KAH0469278.1"/>
    </source>
</evidence>
<gene>
    <name evidence="1" type="ORF">IEQ34_002510</name>
</gene>
<dbReference type="EMBL" id="JAGFBR010000003">
    <property type="protein sequence ID" value="KAH0469278.1"/>
    <property type="molecule type" value="Genomic_DNA"/>
</dbReference>
<dbReference type="Proteomes" id="UP000775213">
    <property type="component" value="Unassembled WGS sequence"/>
</dbReference>
<keyword evidence="2" id="KW-1185">Reference proteome</keyword>
<proteinExistence type="predicted"/>
<accession>A0AAV7HP26</accession>
<comment type="caution">
    <text evidence="1">The sequence shown here is derived from an EMBL/GenBank/DDBJ whole genome shotgun (WGS) entry which is preliminary data.</text>
</comment>
<dbReference type="AlphaFoldDB" id="A0AAV7HP26"/>
<reference evidence="1 2" key="1">
    <citation type="journal article" date="2021" name="Hortic Res">
        <title>Chromosome-scale assembly of the Dendrobium chrysotoxum genome enhances the understanding of orchid evolution.</title>
        <authorList>
            <person name="Zhang Y."/>
            <person name="Zhang G.Q."/>
            <person name="Zhang D."/>
            <person name="Liu X.D."/>
            <person name="Xu X.Y."/>
            <person name="Sun W.H."/>
            <person name="Yu X."/>
            <person name="Zhu X."/>
            <person name="Wang Z.W."/>
            <person name="Zhao X."/>
            <person name="Zhong W.Y."/>
            <person name="Chen H."/>
            <person name="Yin W.L."/>
            <person name="Huang T."/>
            <person name="Niu S.C."/>
            <person name="Liu Z.J."/>
        </authorList>
    </citation>
    <scope>NUCLEOTIDE SEQUENCE [LARGE SCALE GENOMIC DNA]</scope>
    <source>
        <strain evidence="1">Lindl</strain>
    </source>
</reference>
<organism evidence="1 2">
    <name type="scientific">Dendrobium chrysotoxum</name>
    <name type="common">Orchid</name>
    <dbReference type="NCBI Taxonomy" id="161865"/>
    <lineage>
        <taxon>Eukaryota</taxon>
        <taxon>Viridiplantae</taxon>
        <taxon>Streptophyta</taxon>
        <taxon>Embryophyta</taxon>
        <taxon>Tracheophyta</taxon>
        <taxon>Spermatophyta</taxon>
        <taxon>Magnoliopsida</taxon>
        <taxon>Liliopsida</taxon>
        <taxon>Asparagales</taxon>
        <taxon>Orchidaceae</taxon>
        <taxon>Epidendroideae</taxon>
        <taxon>Malaxideae</taxon>
        <taxon>Dendrobiinae</taxon>
        <taxon>Dendrobium</taxon>
    </lineage>
</organism>
<name>A0AAV7HP26_DENCH</name>
<sequence>MEGKRLVDPGFLTGKSTSKSFRDALSGSSSNSLFPDLKITSFRSLLSLWISEEKMLALAAPFEFALVGKFPSRRPSLEAICKFFFKPKAQW</sequence>